<evidence type="ECO:0000256" key="2">
    <source>
        <dbReference type="ARBA" id="ARBA00022679"/>
    </source>
</evidence>
<keyword evidence="5" id="KW-0687">Ribonucleoprotein</keyword>
<keyword evidence="3" id="KW-0949">S-adenosyl-L-methionine</keyword>
<keyword evidence="5" id="KW-0689">Ribosomal protein</keyword>
<accession>A0ABV0JZ74</accession>
<keyword evidence="2" id="KW-0808">Transferase</keyword>
<protein>
    <submittedName>
        <fullName evidence="5">50S ribosomal protein L11 methyltransferase</fullName>
    </submittedName>
</protein>
<dbReference type="PANTHER" id="PTHR11006:SF4">
    <property type="entry name" value="PROTEIN ARGININE N-METHYLTRANSFERASE 7"/>
    <property type="match status" value="1"/>
</dbReference>
<dbReference type="Gene3D" id="2.70.160.11">
    <property type="entry name" value="Hnrnp arginine n-methyltransferase1"/>
    <property type="match status" value="1"/>
</dbReference>
<name>A0ABV0JZ74_9CYAN</name>
<reference evidence="5 6" key="1">
    <citation type="submission" date="2022-04" db="EMBL/GenBank/DDBJ databases">
        <title>Positive selection, recombination, and allopatry shape intraspecific diversity of widespread and dominant cyanobacteria.</title>
        <authorList>
            <person name="Wei J."/>
            <person name="Shu W."/>
            <person name="Hu C."/>
        </authorList>
    </citation>
    <scope>NUCLEOTIDE SEQUENCE [LARGE SCALE GENOMIC DNA]</scope>
    <source>
        <strain evidence="5 6">DQ-A4</strain>
    </source>
</reference>
<dbReference type="Proteomes" id="UP001482513">
    <property type="component" value="Unassembled WGS sequence"/>
</dbReference>
<evidence type="ECO:0000313" key="6">
    <source>
        <dbReference type="Proteomes" id="UP001482513"/>
    </source>
</evidence>
<dbReference type="Pfam" id="PF22528">
    <property type="entry name" value="PRMT_C"/>
    <property type="match status" value="1"/>
</dbReference>
<evidence type="ECO:0000259" key="4">
    <source>
        <dbReference type="Pfam" id="PF22528"/>
    </source>
</evidence>
<comment type="caution">
    <text evidence="5">The sequence shown here is derived from an EMBL/GenBank/DDBJ whole genome shotgun (WGS) entry which is preliminary data.</text>
</comment>
<dbReference type="InterPro" id="IPR025799">
    <property type="entry name" value="Arg_MeTrfase"/>
</dbReference>
<dbReference type="GO" id="GO:0005840">
    <property type="term" value="C:ribosome"/>
    <property type="evidence" value="ECO:0007669"/>
    <property type="project" value="UniProtKB-KW"/>
</dbReference>
<dbReference type="EMBL" id="JAMPKX010000001">
    <property type="protein sequence ID" value="MEP0945777.1"/>
    <property type="molecule type" value="Genomic_DNA"/>
</dbReference>
<keyword evidence="1 5" id="KW-0489">Methyltransferase</keyword>
<keyword evidence="6" id="KW-1185">Reference proteome</keyword>
<evidence type="ECO:0000256" key="3">
    <source>
        <dbReference type="ARBA" id="ARBA00022691"/>
    </source>
</evidence>
<dbReference type="Pfam" id="PF06325">
    <property type="entry name" value="PrmA"/>
    <property type="match status" value="1"/>
</dbReference>
<dbReference type="RefSeq" id="WP_348251240.1">
    <property type="nucleotide sequence ID" value="NZ_JAMPKX010000001.1"/>
</dbReference>
<dbReference type="PANTHER" id="PTHR11006">
    <property type="entry name" value="PROTEIN ARGININE N-METHYLTRANSFERASE"/>
    <property type="match status" value="1"/>
</dbReference>
<feature type="domain" description="Protein arginine N-methyltransferase" evidence="4">
    <location>
        <begin position="127"/>
        <end position="264"/>
    </location>
</feature>
<dbReference type="PROSITE" id="PS51678">
    <property type="entry name" value="SAM_MT_PRMT"/>
    <property type="match status" value="1"/>
</dbReference>
<dbReference type="InterPro" id="IPR029063">
    <property type="entry name" value="SAM-dependent_MTases_sf"/>
</dbReference>
<gene>
    <name evidence="5" type="ORF">NC992_02730</name>
</gene>
<dbReference type="GO" id="GO:0008168">
    <property type="term" value="F:methyltransferase activity"/>
    <property type="evidence" value="ECO:0007669"/>
    <property type="project" value="UniProtKB-KW"/>
</dbReference>
<dbReference type="SUPFAM" id="SSF53335">
    <property type="entry name" value="S-adenosyl-L-methionine-dependent methyltransferases"/>
    <property type="match status" value="1"/>
</dbReference>
<dbReference type="CDD" id="cd02440">
    <property type="entry name" value="AdoMet_MTases"/>
    <property type="match status" value="1"/>
</dbReference>
<proteinExistence type="predicted"/>
<dbReference type="Gene3D" id="3.40.50.150">
    <property type="entry name" value="Vaccinia Virus protein VP39"/>
    <property type="match status" value="1"/>
</dbReference>
<organism evidence="5 6">
    <name type="scientific">Leptolyngbya subtilissima DQ-A4</name>
    <dbReference type="NCBI Taxonomy" id="2933933"/>
    <lineage>
        <taxon>Bacteria</taxon>
        <taxon>Bacillati</taxon>
        <taxon>Cyanobacteriota</taxon>
        <taxon>Cyanophyceae</taxon>
        <taxon>Leptolyngbyales</taxon>
        <taxon>Leptolyngbyaceae</taxon>
        <taxon>Leptolyngbya group</taxon>
        <taxon>Leptolyngbya</taxon>
    </lineage>
</organism>
<dbReference type="InterPro" id="IPR055135">
    <property type="entry name" value="PRMT_dom"/>
</dbReference>
<evidence type="ECO:0000313" key="5">
    <source>
        <dbReference type="EMBL" id="MEP0945777.1"/>
    </source>
</evidence>
<dbReference type="GO" id="GO:0032259">
    <property type="term" value="P:methylation"/>
    <property type="evidence" value="ECO:0007669"/>
    <property type="project" value="UniProtKB-KW"/>
</dbReference>
<evidence type="ECO:0000256" key="1">
    <source>
        <dbReference type="ARBA" id="ARBA00022603"/>
    </source>
</evidence>
<sequence>MTFDERRNSAYLKALKQVVTPDSVVLDLGAGLGMLGLQAAKLGAKRVYLVEPEDVISVTREIVKVNGFDDRVVCLQGKIEKVDIPEPVDVIISVFTGNFLLGEDLLPSLFFARDRYLKPGGVLIPNAAIMEAAPVSAPETFKEVIDVWSTPQLGIDQSPARTYANQQIYWYGKELKKAQYLAIPEPLMELDFYTATQTHCQTQISYAIKDAGCCHGFAGWFKMQLGDSWLSTAPHEPPLHWSVAYLPLDPPLEVTQGDDLTFRLTRPTYGDWTWQVALNDQRQQRSTFFATPMTMKTLRQQSPDYQPSLNDKGAAALFVLSHSNRSLSTKAMAEQLVIAYSQQFPDLRKAMNFVQGLIGSFSH</sequence>